<dbReference type="SUPFAM" id="SSF50891">
    <property type="entry name" value="Cyclophilin-like"/>
    <property type="match status" value="1"/>
</dbReference>
<feature type="domain" description="Carboxyltransferase" evidence="4">
    <location>
        <begin position="28"/>
        <end position="310"/>
    </location>
</feature>
<evidence type="ECO:0000259" key="4">
    <source>
        <dbReference type="SMART" id="SM00797"/>
    </source>
</evidence>
<evidence type="ECO:0000256" key="2">
    <source>
        <dbReference type="ARBA" id="ARBA00022801"/>
    </source>
</evidence>
<evidence type="ECO:0000313" key="5">
    <source>
        <dbReference type="EMBL" id="PAU80562.1"/>
    </source>
</evidence>
<dbReference type="PANTHER" id="PTHR43309">
    <property type="entry name" value="5-OXOPROLINASE SUBUNIT C"/>
    <property type="match status" value="1"/>
</dbReference>
<keyword evidence="1" id="KW-0547">Nucleotide-binding</keyword>
<protein>
    <submittedName>
        <fullName evidence="5">Allophanate hydrolase</fullName>
    </submittedName>
</protein>
<proteinExistence type="predicted"/>
<dbReference type="EMBL" id="NSKD01000003">
    <property type="protein sequence ID" value="PAU80562.1"/>
    <property type="molecule type" value="Genomic_DNA"/>
</dbReference>
<evidence type="ECO:0000256" key="1">
    <source>
        <dbReference type="ARBA" id="ARBA00022741"/>
    </source>
</evidence>
<dbReference type="PANTHER" id="PTHR43309:SF4">
    <property type="entry name" value="CARBOXYLTRANSFERASE DOMAIN-CONTAINING PROTEIN"/>
    <property type="match status" value="1"/>
</dbReference>
<dbReference type="InterPro" id="IPR003778">
    <property type="entry name" value="CT_A_B"/>
</dbReference>
<dbReference type="InterPro" id="IPR052708">
    <property type="entry name" value="PxpC"/>
</dbReference>
<dbReference type="GO" id="GO:0005524">
    <property type="term" value="F:ATP binding"/>
    <property type="evidence" value="ECO:0007669"/>
    <property type="project" value="UniProtKB-KW"/>
</dbReference>
<evidence type="ECO:0000313" key="6">
    <source>
        <dbReference type="Proteomes" id="UP000218896"/>
    </source>
</evidence>
<dbReference type="InterPro" id="IPR029000">
    <property type="entry name" value="Cyclophilin-like_dom_sf"/>
</dbReference>
<keyword evidence="6" id="KW-1185">Reference proteome</keyword>
<gene>
    <name evidence="5" type="ORF">CK501_09015</name>
</gene>
<evidence type="ECO:0000256" key="3">
    <source>
        <dbReference type="ARBA" id="ARBA00022840"/>
    </source>
</evidence>
<organism evidence="5 6">
    <name type="scientific">Halovibrio salipaludis</name>
    <dbReference type="NCBI Taxonomy" id="2032626"/>
    <lineage>
        <taxon>Bacteria</taxon>
        <taxon>Pseudomonadati</taxon>
        <taxon>Pseudomonadota</taxon>
        <taxon>Gammaproteobacteria</taxon>
        <taxon>Oceanospirillales</taxon>
        <taxon>Halomonadaceae</taxon>
        <taxon>Halovibrio</taxon>
    </lineage>
</organism>
<dbReference type="AlphaFoldDB" id="A0A2A2F7I0"/>
<dbReference type="OrthoDB" id="9768696at2"/>
<dbReference type="SMART" id="SM00797">
    <property type="entry name" value="AHS2"/>
    <property type="match status" value="1"/>
</dbReference>
<dbReference type="Pfam" id="PF02626">
    <property type="entry name" value="CT_A_B"/>
    <property type="match status" value="1"/>
</dbReference>
<sequence length="324" mass="34048">MSVVATLRVEKAGPLALLQDGGRFGVRHLGITQGGPMDWHAAGWANALLGNDPGAAVLEVAIGGLRLVAEAELTLSLCGADLSASVNGQQLRPWQRFTLRAGDRLAFGMPRCGVRAYLGGCGGWRGVPALGSVACVGREGFGGHKGDGLPLDDGDQLQPEVRSQPLPSYSYVPPEYQPDYGQPAALGVIPGGQTAFFDGASLYEAFNAPWQVDTRADRMGIRLLGPELVCHHPGMVSEGLAAGAIQVPPDGQPICLMNDRQTIGGYPRLGTLTPLARARLAQCQTGETVRLRATGIERARHEYFGAQKAIGSFQGQKTCAAGRG</sequence>
<dbReference type="RefSeq" id="WP_095617398.1">
    <property type="nucleotide sequence ID" value="NZ_NSKD01000003.1"/>
</dbReference>
<keyword evidence="3" id="KW-0067">ATP-binding</keyword>
<comment type="caution">
    <text evidence="5">The sequence shown here is derived from an EMBL/GenBank/DDBJ whole genome shotgun (WGS) entry which is preliminary data.</text>
</comment>
<name>A0A2A2F7I0_9GAMM</name>
<dbReference type="Proteomes" id="UP000218896">
    <property type="component" value="Unassembled WGS sequence"/>
</dbReference>
<dbReference type="Gene3D" id="2.40.100.10">
    <property type="entry name" value="Cyclophilin-like"/>
    <property type="match status" value="1"/>
</dbReference>
<keyword evidence="2 5" id="KW-0378">Hydrolase</keyword>
<accession>A0A2A2F7I0</accession>
<reference evidence="5 6" key="1">
    <citation type="submission" date="2017-08" db="EMBL/GenBank/DDBJ databases">
        <title>Halovibrio sewagensis sp. nov., isolated from wastewater of high salinity.</title>
        <authorList>
            <person name="Dong X."/>
            <person name="Zhang G."/>
        </authorList>
    </citation>
    <scope>NUCLEOTIDE SEQUENCE [LARGE SCALE GENOMIC DNA]</scope>
    <source>
        <strain evidence="5 6">YL5-2</strain>
    </source>
</reference>
<dbReference type="GO" id="GO:0016787">
    <property type="term" value="F:hydrolase activity"/>
    <property type="evidence" value="ECO:0007669"/>
    <property type="project" value="UniProtKB-KW"/>
</dbReference>